<feature type="domain" description="Sulfatase-modifying factor enzyme-like" evidence="2">
    <location>
        <begin position="37"/>
        <end position="272"/>
    </location>
</feature>
<proteinExistence type="predicted"/>
<name>A0AAU7XH17_9HYPH</name>
<dbReference type="InterPro" id="IPR005532">
    <property type="entry name" value="SUMF_dom"/>
</dbReference>
<dbReference type="InterPro" id="IPR042095">
    <property type="entry name" value="SUMF_sf"/>
</dbReference>
<feature type="signal peptide" evidence="1">
    <location>
        <begin position="1"/>
        <end position="29"/>
    </location>
</feature>
<evidence type="ECO:0000259" key="2">
    <source>
        <dbReference type="Pfam" id="PF03781"/>
    </source>
</evidence>
<dbReference type="GO" id="GO:0120147">
    <property type="term" value="F:formylglycine-generating oxidase activity"/>
    <property type="evidence" value="ECO:0007669"/>
    <property type="project" value="TreeGrafter"/>
</dbReference>
<dbReference type="PANTHER" id="PTHR23150:SF19">
    <property type="entry name" value="FORMYLGLYCINE-GENERATING ENZYME"/>
    <property type="match status" value="1"/>
</dbReference>
<dbReference type="KEGG" id="mflg:ABS361_09260"/>
<dbReference type="SUPFAM" id="SSF56436">
    <property type="entry name" value="C-type lectin-like"/>
    <property type="match status" value="1"/>
</dbReference>
<dbReference type="RefSeq" id="WP_407051475.1">
    <property type="nucleotide sequence ID" value="NZ_CP158568.1"/>
</dbReference>
<dbReference type="InterPro" id="IPR051043">
    <property type="entry name" value="Sulfatase_Mod_Factor_Kinase"/>
</dbReference>
<gene>
    <name evidence="3" type="ORF">ABS361_09260</name>
</gene>
<feature type="chain" id="PRO_5044020480" evidence="1">
    <location>
        <begin position="30"/>
        <end position="295"/>
    </location>
</feature>
<dbReference type="EMBL" id="CP158568">
    <property type="protein sequence ID" value="XBY46379.1"/>
    <property type="molecule type" value="Genomic_DNA"/>
</dbReference>
<accession>A0AAU7XH17</accession>
<keyword evidence="1" id="KW-0732">Signal</keyword>
<evidence type="ECO:0000256" key="1">
    <source>
        <dbReference type="SAM" id="SignalP"/>
    </source>
</evidence>
<reference evidence="3" key="1">
    <citation type="submission" date="2024-06" db="EMBL/GenBank/DDBJ databases">
        <title>Methylostella associata gen. nov., sp. nov., a novel Ancalomicrobiaceae-affiliated facultatively methylotrophic bacteria that feed on methanotrophs of the genus Methylococcus.</title>
        <authorList>
            <person name="Saltykova V."/>
            <person name="Danilova O.V."/>
            <person name="Oshkin I.Y."/>
            <person name="Belova S.E."/>
            <person name="Pimenov N.V."/>
            <person name="Dedysh S.N."/>
        </authorList>
    </citation>
    <scope>NUCLEOTIDE SEQUENCE</scope>
    <source>
        <strain evidence="3">S20</strain>
    </source>
</reference>
<dbReference type="Gene3D" id="3.90.1580.10">
    <property type="entry name" value="paralog of FGE (formylglycine-generating enzyme)"/>
    <property type="match status" value="1"/>
</dbReference>
<dbReference type="AlphaFoldDB" id="A0AAU7XH17"/>
<dbReference type="PANTHER" id="PTHR23150">
    <property type="entry name" value="SULFATASE MODIFYING FACTOR 1, 2"/>
    <property type="match status" value="1"/>
</dbReference>
<sequence>MGPLMKMMRSKWMLAGTLSVVMLAGQGFRAPDPDPVAVVRVEAGRFAYRASGDFTRAGRQVDGPVRETRIARPFAMMKNHVTAADYDRCVAAGACAPRGDADRAGRPDRAVIGVSHLDATAYARWFAQRTGRPWRLPTDAEWAFAAGSKFTGEPSTEATGTGFAERWIARYEREAEASAAVETALRPPGGFGANERGLDDLDGNVWEWTDSCFVRQALDTKGRAIGPGTVNCGVRVVEGRHRTYVTDFIRDARAGGCAAGVPPTHLGFRLVRDEPDLVARIEERVRRGFGRVAGL</sequence>
<dbReference type="Pfam" id="PF03781">
    <property type="entry name" value="FGE-sulfatase"/>
    <property type="match status" value="1"/>
</dbReference>
<dbReference type="InterPro" id="IPR016187">
    <property type="entry name" value="CTDL_fold"/>
</dbReference>
<evidence type="ECO:0000313" key="3">
    <source>
        <dbReference type="EMBL" id="XBY46379.1"/>
    </source>
</evidence>
<organism evidence="3">
    <name type="scientific">Methyloraptor flagellatus</name>
    <dbReference type="NCBI Taxonomy" id="3162530"/>
    <lineage>
        <taxon>Bacteria</taxon>
        <taxon>Pseudomonadati</taxon>
        <taxon>Pseudomonadota</taxon>
        <taxon>Alphaproteobacteria</taxon>
        <taxon>Hyphomicrobiales</taxon>
        <taxon>Ancalomicrobiaceae</taxon>
        <taxon>Methyloraptor</taxon>
    </lineage>
</organism>
<protein>
    <submittedName>
        <fullName evidence="3">SUMF1/EgtB/PvdO family nonheme iron enzyme</fullName>
    </submittedName>
</protein>